<feature type="chain" id="PRO_5043923780" description="Secreted protein" evidence="1">
    <location>
        <begin position="18"/>
        <end position="97"/>
    </location>
</feature>
<organism evidence="2 3">
    <name type="scientific">Cardiocondyla obscurior</name>
    <dbReference type="NCBI Taxonomy" id="286306"/>
    <lineage>
        <taxon>Eukaryota</taxon>
        <taxon>Metazoa</taxon>
        <taxon>Ecdysozoa</taxon>
        <taxon>Arthropoda</taxon>
        <taxon>Hexapoda</taxon>
        <taxon>Insecta</taxon>
        <taxon>Pterygota</taxon>
        <taxon>Neoptera</taxon>
        <taxon>Endopterygota</taxon>
        <taxon>Hymenoptera</taxon>
        <taxon>Apocrita</taxon>
        <taxon>Aculeata</taxon>
        <taxon>Formicoidea</taxon>
        <taxon>Formicidae</taxon>
        <taxon>Myrmicinae</taxon>
        <taxon>Cardiocondyla</taxon>
    </lineage>
</organism>
<evidence type="ECO:0000313" key="3">
    <source>
        <dbReference type="Proteomes" id="UP001430953"/>
    </source>
</evidence>
<gene>
    <name evidence="2" type="ORF">PUN28_005799</name>
</gene>
<dbReference type="Proteomes" id="UP001430953">
    <property type="component" value="Unassembled WGS sequence"/>
</dbReference>
<accession>A0AAW2G7E6</accession>
<name>A0AAW2G7E6_9HYME</name>
<feature type="signal peptide" evidence="1">
    <location>
        <begin position="1"/>
        <end position="17"/>
    </location>
</feature>
<dbReference type="AlphaFoldDB" id="A0AAW2G7E6"/>
<keyword evidence="1" id="KW-0732">Signal</keyword>
<reference evidence="2 3" key="1">
    <citation type="submission" date="2023-03" db="EMBL/GenBank/DDBJ databases">
        <title>High recombination rates correlate with genetic variation in Cardiocondyla obscurior ants.</title>
        <authorList>
            <person name="Errbii M."/>
        </authorList>
    </citation>
    <scope>NUCLEOTIDE SEQUENCE [LARGE SCALE GENOMIC DNA]</scope>
    <source>
        <strain evidence="2">Alpha-2009</strain>
        <tissue evidence="2">Whole body</tissue>
    </source>
</reference>
<protein>
    <recommendedName>
        <fullName evidence="4">Secreted protein</fullName>
    </recommendedName>
</protein>
<comment type="caution">
    <text evidence="2">The sequence shown here is derived from an EMBL/GenBank/DDBJ whole genome shotgun (WGS) entry which is preliminary data.</text>
</comment>
<evidence type="ECO:0000256" key="1">
    <source>
        <dbReference type="SAM" id="SignalP"/>
    </source>
</evidence>
<dbReference type="EMBL" id="JADYXP020000005">
    <property type="protein sequence ID" value="KAL0123530.1"/>
    <property type="molecule type" value="Genomic_DNA"/>
</dbReference>
<evidence type="ECO:0008006" key="4">
    <source>
        <dbReference type="Google" id="ProtNLM"/>
    </source>
</evidence>
<evidence type="ECO:0000313" key="2">
    <source>
        <dbReference type="EMBL" id="KAL0123530.1"/>
    </source>
</evidence>
<sequence length="97" mass="10705">MAKRFFLLVVVVNTARAATSPSLSFYFLSSSLIARAARRSGSFSRPGEREREGETLLRFSLCLPLLFSPLPSPAAPVNFFAHRRDDSTFLHGVSFPG</sequence>
<keyword evidence="3" id="KW-1185">Reference proteome</keyword>
<proteinExistence type="predicted"/>